<proteinExistence type="predicted"/>
<dbReference type="Proteomes" id="UP000007266">
    <property type="component" value="Linkage group 7"/>
</dbReference>
<dbReference type="FunCoup" id="A0A139WG29">
    <property type="interactions" value="118"/>
</dbReference>
<dbReference type="PANTHER" id="PTHR21115">
    <property type="entry name" value="GH06117P-RELATED"/>
    <property type="match status" value="1"/>
</dbReference>
<dbReference type="SUPFAM" id="SSF54236">
    <property type="entry name" value="Ubiquitin-like"/>
    <property type="match status" value="1"/>
</dbReference>
<keyword evidence="1" id="KW-1133">Transmembrane helix</keyword>
<evidence type="ECO:0000259" key="2">
    <source>
        <dbReference type="Pfam" id="PF16013"/>
    </source>
</evidence>
<evidence type="ECO:0000259" key="3">
    <source>
        <dbReference type="Pfam" id="PF21021"/>
    </source>
</evidence>
<evidence type="ECO:0008006" key="6">
    <source>
        <dbReference type="Google" id="ProtNLM"/>
    </source>
</evidence>
<evidence type="ECO:0000313" key="4">
    <source>
        <dbReference type="EMBL" id="KYB26757.1"/>
    </source>
</evidence>
<keyword evidence="1" id="KW-0472">Membrane</keyword>
<accession>A0A139WG29</accession>
<dbReference type="EMBL" id="KQ971352">
    <property type="protein sequence ID" value="KYB26757.1"/>
    <property type="molecule type" value="Genomic_DNA"/>
</dbReference>
<feature type="transmembrane region" description="Helical" evidence="1">
    <location>
        <begin position="502"/>
        <end position="522"/>
    </location>
</feature>
<evidence type="ECO:0000256" key="1">
    <source>
        <dbReference type="SAM" id="Phobius"/>
    </source>
</evidence>
<feature type="domain" description="DUF4781" evidence="2">
    <location>
        <begin position="1021"/>
        <end position="1323"/>
    </location>
</feature>
<dbReference type="InterPro" id="IPR029071">
    <property type="entry name" value="Ubiquitin-like_domsf"/>
</dbReference>
<feature type="domain" description="Fas-associated factor 1/2-like UAS" evidence="3">
    <location>
        <begin position="753"/>
        <end position="885"/>
    </location>
</feature>
<dbReference type="InterPro" id="IPR049483">
    <property type="entry name" value="FAF1_2-like_UAS"/>
</dbReference>
<dbReference type="Gene3D" id="3.40.30.10">
    <property type="entry name" value="Glutaredoxin"/>
    <property type="match status" value="2"/>
</dbReference>
<name>A0A139WG29_TRICA</name>
<dbReference type="Pfam" id="PF21021">
    <property type="entry name" value="FAF1"/>
    <property type="match status" value="2"/>
</dbReference>
<reference evidence="4 5" key="1">
    <citation type="journal article" date="2008" name="Nature">
        <title>The genome of the model beetle and pest Tribolium castaneum.</title>
        <authorList>
            <consortium name="Tribolium Genome Sequencing Consortium"/>
            <person name="Richards S."/>
            <person name="Gibbs R.A."/>
            <person name="Weinstock G.M."/>
            <person name="Brown S.J."/>
            <person name="Denell R."/>
            <person name="Beeman R.W."/>
            <person name="Gibbs R."/>
            <person name="Beeman R.W."/>
            <person name="Brown S.J."/>
            <person name="Bucher G."/>
            <person name="Friedrich M."/>
            <person name="Grimmelikhuijzen C.J."/>
            <person name="Klingler M."/>
            <person name="Lorenzen M."/>
            <person name="Richards S."/>
            <person name="Roth S."/>
            <person name="Schroder R."/>
            <person name="Tautz D."/>
            <person name="Zdobnov E.M."/>
            <person name="Muzny D."/>
            <person name="Gibbs R.A."/>
            <person name="Weinstock G.M."/>
            <person name="Attaway T."/>
            <person name="Bell S."/>
            <person name="Buhay C.J."/>
            <person name="Chandrabose M.N."/>
            <person name="Chavez D."/>
            <person name="Clerk-Blankenburg K.P."/>
            <person name="Cree A."/>
            <person name="Dao M."/>
            <person name="Davis C."/>
            <person name="Chacko J."/>
            <person name="Dinh H."/>
            <person name="Dugan-Rocha S."/>
            <person name="Fowler G."/>
            <person name="Garner T.T."/>
            <person name="Garnes J."/>
            <person name="Gnirke A."/>
            <person name="Hawes A."/>
            <person name="Hernandez J."/>
            <person name="Hines S."/>
            <person name="Holder M."/>
            <person name="Hume J."/>
            <person name="Jhangiani S.N."/>
            <person name="Joshi V."/>
            <person name="Khan Z.M."/>
            <person name="Jackson L."/>
            <person name="Kovar C."/>
            <person name="Kowis A."/>
            <person name="Lee S."/>
            <person name="Lewis L.R."/>
            <person name="Margolis J."/>
            <person name="Morgan M."/>
            <person name="Nazareth L.V."/>
            <person name="Nguyen N."/>
            <person name="Okwuonu G."/>
            <person name="Parker D."/>
            <person name="Richards S."/>
            <person name="Ruiz S.J."/>
            <person name="Santibanez J."/>
            <person name="Savard J."/>
            <person name="Scherer S.E."/>
            <person name="Schneider B."/>
            <person name="Sodergren E."/>
            <person name="Tautz D."/>
            <person name="Vattahil S."/>
            <person name="Villasana D."/>
            <person name="White C.S."/>
            <person name="Wright R."/>
            <person name="Park Y."/>
            <person name="Beeman R.W."/>
            <person name="Lord J."/>
            <person name="Oppert B."/>
            <person name="Lorenzen M."/>
            <person name="Brown S."/>
            <person name="Wang L."/>
            <person name="Savard J."/>
            <person name="Tautz D."/>
            <person name="Richards S."/>
            <person name="Weinstock G."/>
            <person name="Gibbs R.A."/>
            <person name="Liu Y."/>
            <person name="Worley K."/>
            <person name="Weinstock G."/>
            <person name="Elsik C.G."/>
            <person name="Reese J.T."/>
            <person name="Elhaik E."/>
            <person name="Landan G."/>
            <person name="Graur D."/>
            <person name="Arensburger P."/>
            <person name="Atkinson P."/>
            <person name="Beeman R.W."/>
            <person name="Beidler J."/>
            <person name="Brown S.J."/>
            <person name="Demuth J.P."/>
            <person name="Drury D.W."/>
            <person name="Du Y.Z."/>
            <person name="Fujiwara H."/>
            <person name="Lorenzen M."/>
            <person name="Maselli V."/>
            <person name="Osanai M."/>
            <person name="Park Y."/>
            <person name="Robertson H.M."/>
            <person name="Tu Z."/>
            <person name="Wang J.J."/>
            <person name="Wang S."/>
            <person name="Richards S."/>
            <person name="Song H."/>
            <person name="Zhang L."/>
            <person name="Sodergren E."/>
            <person name="Werner D."/>
            <person name="Stanke M."/>
            <person name="Morgenstern B."/>
            <person name="Solovyev V."/>
            <person name="Kosarev P."/>
            <person name="Brown G."/>
            <person name="Chen H.C."/>
            <person name="Ermolaeva O."/>
            <person name="Hlavina W."/>
            <person name="Kapustin Y."/>
            <person name="Kiryutin B."/>
            <person name="Kitts P."/>
            <person name="Maglott D."/>
            <person name="Pruitt K."/>
            <person name="Sapojnikov V."/>
            <person name="Souvorov A."/>
            <person name="Mackey A.J."/>
            <person name="Waterhouse R.M."/>
            <person name="Wyder S."/>
            <person name="Zdobnov E.M."/>
            <person name="Zdobnov E.M."/>
            <person name="Wyder S."/>
            <person name="Kriventseva E.V."/>
            <person name="Kadowaki T."/>
            <person name="Bork P."/>
            <person name="Aranda M."/>
            <person name="Bao R."/>
            <person name="Beermann A."/>
            <person name="Berns N."/>
            <person name="Bolognesi R."/>
            <person name="Bonneton F."/>
            <person name="Bopp D."/>
            <person name="Brown S.J."/>
            <person name="Bucher G."/>
            <person name="Butts T."/>
            <person name="Chaumot A."/>
            <person name="Denell R.E."/>
            <person name="Ferrier D.E."/>
            <person name="Friedrich M."/>
            <person name="Gordon C.M."/>
            <person name="Jindra M."/>
            <person name="Klingler M."/>
            <person name="Lan Q."/>
            <person name="Lattorff H.M."/>
            <person name="Laudet V."/>
            <person name="von Levetsow C."/>
            <person name="Liu Z."/>
            <person name="Lutz R."/>
            <person name="Lynch J.A."/>
            <person name="da Fonseca R.N."/>
            <person name="Posnien N."/>
            <person name="Reuter R."/>
            <person name="Roth S."/>
            <person name="Savard J."/>
            <person name="Schinko J.B."/>
            <person name="Schmitt C."/>
            <person name="Schoppmeier M."/>
            <person name="Schroder R."/>
            <person name="Shippy T.D."/>
            <person name="Simonnet F."/>
            <person name="Marques-Souza H."/>
            <person name="Tautz D."/>
            <person name="Tomoyasu Y."/>
            <person name="Trauner J."/>
            <person name="Van der Zee M."/>
            <person name="Vervoort M."/>
            <person name="Wittkopp N."/>
            <person name="Wimmer E.A."/>
            <person name="Yang X."/>
            <person name="Jones A.K."/>
            <person name="Sattelle D.B."/>
            <person name="Ebert P.R."/>
            <person name="Nelson D."/>
            <person name="Scott J.G."/>
            <person name="Beeman R.W."/>
            <person name="Muthukrishnan S."/>
            <person name="Kramer K.J."/>
            <person name="Arakane Y."/>
            <person name="Beeman R.W."/>
            <person name="Zhu Q."/>
            <person name="Hogenkamp D."/>
            <person name="Dixit R."/>
            <person name="Oppert B."/>
            <person name="Jiang H."/>
            <person name="Zou Z."/>
            <person name="Marshall J."/>
            <person name="Elpidina E."/>
            <person name="Vinokurov K."/>
            <person name="Oppert C."/>
            <person name="Zou Z."/>
            <person name="Evans J."/>
            <person name="Lu Z."/>
            <person name="Zhao P."/>
            <person name="Sumathipala N."/>
            <person name="Altincicek B."/>
            <person name="Vilcinskas A."/>
            <person name="Williams M."/>
            <person name="Hultmark D."/>
            <person name="Hetru C."/>
            <person name="Jiang H."/>
            <person name="Grimmelikhuijzen C.J."/>
            <person name="Hauser F."/>
            <person name="Cazzamali G."/>
            <person name="Williamson M."/>
            <person name="Park Y."/>
            <person name="Li B."/>
            <person name="Tanaka Y."/>
            <person name="Predel R."/>
            <person name="Neupert S."/>
            <person name="Schachtner J."/>
            <person name="Verleyen P."/>
            <person name="Raible F."/>
            <person name="Bork P."/>
            <person name="Friedrich M."/>
            <person name="Walden K.K."/>
            <person name="Robertson H.M."/>
            <person name="Angeli S."/>
            <person name="Foret S."/>
            <person name="Bucher G."/>
            <person name="Schuetz S."/>
            <person name="Maleszka R."/>
            <person name="Wimmer E.A."/>
            <person name="Beeman R.W."/>
            <person name="Lorenzen M."/>
            <person name="Tomoyasu Y."/>
            <person name="Miller S.C."/>
            <person name="Grossmann D."/>
            <person name="Bucher G."/>
        </authorList>
    </citation>
    <scope>NUCLEOTIDE SEQUENCE [LARGE SCALE GENOMIC DNA]</scope>
    <source>
        <strain evidence="4 5">Georgia GA2</strain>
    </source>
</reference>
<protein>
    <recommendedName>
        <fullName evidence="6">DUF4781 domain-containing protein</fullName>
    </recommendedName>
</protein>
<feature type="transmembrane region" description="Helical" evidence="1">
    <location>
        <begin position="457"/>
        <end position="482"/>
    </location>
</feature>
<dbReference type="Gene3D" id="3.10.20.90">
    <property type="entry name" value="Phosphatidylinositol 3-kinase Catalytic Subunit, Chain A, domain 1"/>
    <property type="match status" value="1"/>
</dbReference>
<feature type="transmembrane region" description="Helical" evidence="1">
    <location>
        <begin position="1132"/>
        <end position="1153"/>
    </location>
</feature>
<feature type="transmembrane region" description="Helical" evidence="1">
    <location>
        <begin position="1173"/>
        <end position="1193"/>
    </location>
</feature>
<dbReference type="PANTHER" id="PTHR21115:SF0">
    <property type="entry name" value="GH06117P-RELATED"/>
    <property type="match status" value="1"/>
</dbReference>
<keyword evidence="5" id="KW-1185">Reference proteome</keyword>
<evidence type="ECO:0000313" key="5">
    <source>
        <dbReference type="Proteomes" id="UP000007266"/>
    </source>
</evidence>
<feature type="domain" description="Fas-associated factor 1/2-like UAS" evidence="3">
    <location>
        <begin position="103"/>
        <end position="218"/>
    </location>
</feature>
<sequence length="1592" mass="179826">MSGETTDILFHIIYQEQECTLELFKYDTVGDLKNEIFRNFGLAPYKQVIECWYKIPETDSNTLLSCCIEKDVNVLVVYNIENVFQNSSTSQGNNERFNPPKLQFSNRGITFHICCLEEALNQAFQKEQVVLLYLHNKSENFSNFFCEQLVKPDVQGALSNVFLLCWDIGKDEYTETLIKVLHSRHELKSFDRFIRNKTSVTIVIIPEENSLQVLSVLREGMSPLTYNDHLNENQRSNFGSKEYQQMMLDMLGDRDYDSFDYYEHEFLKEKIAYAIYGPPETEEGYSADKHKKIDFLFDLIIKQSNLITKWKDRVIISFIYVCTEPLPKEKQNRAKKFKNYDPDCDLTPFPLFILRKCKLSNNPCRVIIDDVGRVYHSWNDYLNENKLPKCEMIFPKDGRYRGDESGNVILEKQLSPQCHVTNAILKGTDIASAVGGIVSGGVMIAAASLPAIAAAPLVVPAATITGAALGVYSLGRSAFGLYDRYKHRESLNFFESSEARGAYINIVAGALGFAGAGANMVVSQLAAQGFNIGRGATATVNTINIVNLGVGGAGIANSSYEVVKNWVSENEKPSLLTIVQLSSSILFFGHAVYNFKSVGTIVEEAQANTLKDFQESLRSNRHRKTFNKLLKETIRQNEGNVQKGQAEVISTIRNIKNKDDVFATLTRTNKAMHRNKVRFSAVNGEISLNGVPVDMSAFAKMEKNEVITFLTSLPNAPNPTTADIRNMSVTIRNNERFEPTEVTVNETQAILSFVQYFSTRFSNRGITFHICCLEEALNQAFQKEQVVLLYLHNKSENFSNFFCEQLVKPDVQEALSNVFLLCWDIEKDEYTETLIKVLHSRHELKSFDRFITNKISVTIVIIPEENSLQVLSVLKEGMSPLSFLTTLQQAQKMLPSDNDHLNENQRSKFGSKEYQQMMLDMLGDRDYDSFDYYEHEFLKEKIAYAIYGPPETEEGYSADKHKKIDFLFDLIIKQSNLITKWKDRVIISFIYVCIEPLPKEKQKRAKKFENYDPDCDLTPFPLFILRKCKLSNNPCRVIIDDVGRVYHSWNDYLSENKLPKCEMIFPKDGRYKSDESGNVILEKQLSPQCRVTNAILKGTDIASAVGGIASGGVMIAAASLPVIAAAPLVVPAATITGAALGVYSLGRSVFGLYDRHKHRESLNFFESSEARGAYINIVAGALGFAGAGANMVVSKLAAQGFNIGRGATATVNTINIVNLGVGGAGIANSSYEVLKNWVSENEKPSLLTIVQLSSSILFFGHAVYNFKSVGTIVEEAQANTLKDFQESLRSNRHRKTFNKLLKETIRQNEGNVQKGQAEVISTIRNIKNKDDVFATLTRTNKAMHRNKVRFSAVNGEISLNGVPVDMTAFAKMEKNEVITFLTSLPNTPNPTTADIRNMSVTIRNSFYGINASQVGALAVGLVKLFGSSDLTIQEKIISAVSELVKFLLTQVGIMDELDRIFSTVDKYFRLINMVNRYFQSLINVVEEKYQMWLKTRDPDLEEPYFLRLSLDCAKRAAELFNLVSEAYFTGTKLNAFGLKKLQEYFVTWFTNQVYSYEERQHRRVQRRQHSQQPRTRKHCPDCGGYFYQLSLI</sequence>
<dbReference type="Pfam" id="PF16013">
    <property type="entry name" value="DUF4781"/>
    <property type="match status" value="2"/>
</dbReference>
<dbReference type="InterPro" id="IPR031962">
    <property type="entry name" value="DUF4781"/>
</dbReference>
<organism evidence="4 5">
    <name type="scientific">Tribolium castaneum</name>
    <name type="common">Red flour beetle</name>
    <dbReference type="NCBI Taxonomy" id="7070"/>
    <lineage>
        <taxon>Eukaryota</taxon>
        <taxon>Metazoa</taxon>
        <taxon>Ecdysozoa</taxon>
        <taxon>Arthropoda</taxon>
        <taxon>Hexapoda</taxon>
        <taxon>Insecta</taxon>
        <taxon>Pterygota</taxon>
        <taxon>Neoptera</taxon>
        <taxon>Endopterygota</taxon>
        <taxon>Coleoptera</taxon>
        <taxon>Polyphaga</taxon>
        <taxon>Cucujiformia</taxon>
        <taxon>Tenebrionidae</taxon>
        <taxon>Tenebrionidae incertae sedis</taxon>
        <taxon>Tribolium</taxon>
    </lineage>
</organism>
<gene>
    <name evidence="4" type="primary">AUGUSTUS-3.0.2_31195</name>
    <name evidence="4" type="ORF">TcasGA2_TC031195</name>
</gene>
<keyword evidence="1" id="KW-0812">Transmembrane</keyword>
<dbReference type="STRING" id="7070.A0A139WG29"/>
<dbReference type="InParanoid" id="A0A139WG29"/>
<reference evidence="4 5" key="2">
    <citation type="journal article" date="2010" name="Nucleic Acids Res.">
        <title>BeetleBase in 2010: revisions to provide comprehensive genomic information for Tribolium castaneum.</title>
        <authorList>
            <person name="Kim H.S."/>
            <person name="Murphy T."/>
            <person name="Xia J."/>
            <person name="Caragea D."/>
            <person name="Park Y."/>
            <person name="Beeman R.W."/>
            <person name="Lorenzen M.D."/>
            <person name="Butcher S."/>
            <person name="Manak J.R."/>
            <person name="Brown S.J."/>
        </authorList>
    </citation>
    <scope>GENOME REANNOTATION</scope>
    <source>
        <strain evidence="4 5">Georgia GA2</strain>
    </source>
</reference>
<feature type="domain" description="DUF4781" evidence="2">
    <location>
        <begin position="350"/>
        <end position="652"/>
    </location>
</feature>